<accession>A0A4P2QL97</accession>
<feature type="compositionally biased region" description="Basic and acidic residues" evidence="1">
    <location>
        <begin position="1"/>
        <end position="15"/>
    </location>
</feature>
<name>A0A4P2QL97_SORCE</name>
<gene>
    <name evidence="2" type="ORF">SOCE836_028610</name>
</gene>
<feature type="region of interest" description="Disordered" evidence="1">
    <location>
        <begin position="1"/>
        <end position="32"/>
    </location>
</feature>
<dbReference type="EMBL" id="CP012672">
    <property type="protein sequence ID" value="AUX30750.1"/>
    <property type="molecule type" value="Genomic_DNA"/>
</dbReference>
<evidence type="ECO:0000313" key="3">
    <source>
        <dbReference type="Proteomes" id="UP000295497"/>
    </source>
</evidence>
<reference evidence="2 3" key="1">
    <citation type="submission" date="2015-09" db="EMBL/GenBank/DDBJ databases">
        <title>Sorangium comparison.</title>
        <authorList>
            <person name="Zaburannyi N."/>
            <person name="Bunk B."/>
            <person name="Overmann J."/>
            <person name="Mueller R."/>
        </authorList>
    </citation>
    <scope>NUCLEOTIDE SEQUENCE [LARGE SCALE GENOMIC DNA]</scope>
    <source>
        <strain evidence="2 3">So ce836</strain>
    </source>
</reference>
<dbReference type="AlphaFoldDB" id="A0A4P2QL97"/>
<protein>
    <submittedName>
        <fullName evidence="2">Uncharacterized protein</fullName>
    </submittedName>
</protein>
<dbReference type="Proteomes" id="UP000295497">
    <property type="component" value="Chromosome"/>
</dbReference>
<evidence type="ECO:0000313" key="2">
    <source>
        <dbReference type="EMBL" id="AUX30750.1"/>
    </source>
</evidence>
<evidence type="ECO:0000256" key="1">
    <source>
        <dbReference type="SAM" id="MobiDB-lite"/>
    </source>
</evidence>
<sequence>MSERHLVQDVRDQVRRRGNMRRPRHDGQKPPLPLFLRLGAAVQARVHAYRIDWEARAA</sequence>
<organism evidence="2 3">
    <name type="scientific">Sorangium cellulosum</name>
    <name type="common">Polyangium cellulosum</name>
    <dbReference type="NCBI Taxonomy" id="56"/>
    <lineage>
        <taxon>Bacteria</taxon>
        <taxon>Pseudomonadati</taxon>
        <taxon>Myxococcota</taxon>
        <taxon>Polyangia</taxon>
        <taxon>Polyangiales</taxon>
        <taxon>Polyangiaceae</taxon>
        <taxon>Sorangium</taxon>
    </lineage>
</organism>
<proteinExistence type="predicted"/>